<evidence type="ECO:0000313" key="3">
    <source>
        <dbReference type="Proteomes" id="UP000317043"/>
    </source>
</evidence>
<feature type="domain" description="VOC" evidence="1">
    <location>
        <begin position="2"/>
        <end position="121"/>
    </location>
</feature>
<dbReference type="GO" id="GO:0016829">
    <property type="term" value="F:lyase activity"/>
    <property type="evidence" value="ECO:0007669"/>
    <property type="project" value="UniProtKB-KW"/>
</dbReference>
<evidence type="ECO:0000259" key="1">
    <source>
        <dbReference type="PROSITE" id="PS51819"/>
    </source>
</evidence>
<keyword evidence="2" id="KW-0223">Dioxygenase</keyword>
<proteinExistence type="predicted"/>
<dbReference type="Pfam" id="PF00903">
    <property type="entry name" value="Glyoxalase"/>
    <property type="match status" value="1"/>
</dbReference>
<dbReference type="SUPFAM" id="SSF54593">
    <property type="entry name" value="Glyoxalase/Bleomycin resistance protein/Dihydroxybiphenyl dioxygenase"/>
    <property type="match status" value="1"/>
</dbReference>
<dbReference type="RefSeq" id="WP_211348007.1">
    <property type="nucleotide sequence ID" value="NZ_JBHTGS010000002.1"/>
</dbReference>
<keyword evidence="2" id="KW-0560">Oxidoreductase</keyword>
<protein>
    <submittedName>
        <fullName evidence="2">Catechol 2,3-dioxygenase-like lactoylglutathione lyase family enzyme</fullName>
    </submittedName>
</protein>
<dbReference type="InParanoid" id="A0A543B3T2"/>
<keyword evidence="3" id="KW-1185">Reference proteome</keyword>
<reference evidence="2 3" key="1">
    <citation type="submission" date="2019-06" db="EMBL/GenBank/DDBJ databases">
        <title>Sequencing the genomes of 1000 actinobacteria strains.</title>
        <authorList>
            <person name="Klenk H.-P."/>
        </authorList>
    </citation>
    <scope>NUCLEOTIDE SEQUENCE [LARGE SCALE GENOMIC DNA]</scope>
    <source>
        <strain evidence="2 3">DSM 45928</strain>
    </source>
</reference>
<dbReference type="Proteomes" id="UP000317043">
    <property type="component" value="Unassembled WGS sequence"/>
</dbReference>
<name>A0A543B3T2_9ACTN</name>
<sequence length="128" mass="14385">MQLNHTIVGCHDKQATAEFWADILGLRFGKPFSVFQPLEADNGIGLDLANVPEGAEIAPQHYAFLVSEEQFDIGFGKIQQYGLTYWPDPRQSRENEINHNDGGRGVYFLDPNGHFMEMITVPYGGWPS</sequence>
<dbReference type="InterPro" id="IPR037523">
    <property type="entry name" value="VOC_core"/>
</dbReference>
<keyword evidence="2" id="KW-0456">Lyase</keyword>
<dbReference type="EMBL" id="VFOW01000001">
    <property type="protein sequence ID" value="TQL79484.1"/>
    <property type="molecule type" value="Genomic_DNA"/>
</dbReference>
<dbReference type="Gene3D" id="3.10.180.10">
    <property type="entry name" value="2,3-Dihydroxybiphenyl 1,2-Dioxygenase, domain 1"/>
    <property type="match status" value="1"/>
</dbReference>
<dbReference type="GO" id="GO:0051213">
    <property type="term" value="F:dioxygenase activity"/>
    <property type="evidence" value="ECO:0007669"/>
    <property type="project" value="UniProtKB-KW"/>
</dbReference>
<dbReference type="AlphaFoldDB" id="A0A543B3T2"/>
<evidence type="ECO:0000313" key="2">
    <source>
        <dbReference type="EMBL" id="TQL79484.1"/>
    </source>
</evidence>
<dbReference type="InterPro" id="IPR004360">
    <property type="entry name" value="Glyas_Fos-R_dOase_dom"/>
</dbReference>
<comment type="caution">
    <text evidence="2">The sequence shown here is derived from an EMBL/GenBank/DDBJ whole genome shotgun (WGS) entry which is preliminary data.</text>
</comment>
<dbReference type="InterPro" id="IPR029068">
    <property type="entry name" value="Glyas_Bleomycin-R_OHBP_Dase"/>
</dbReference>
<dbReference type="PROSITE" id="PS51819">
    <property type="entry name" value="VOC"/>
    <property type="match status" value="1"/>
</dbReference>
<gene>
    <name evidence="2" type="ORF">FB566_5092</name>
</gene>
<accession>A0A543B3T2</accession>
<dbReference type="CDD" id="cd08351">
    <property type="entry name" value="ChaP_like"/>
    <property type="match status" value="1"/>
</dbReference>
<organism evidence="2 3">
    <name type="scientific">Stackebrandtia endophytica</name>
    <dbReference type="NCBI Taxonomy" id="1496996"/>
    <lineage>
        <taxon>Bacteria</taxon>
        <taxon>Bacillati</taxon>
        <taxon>Actinomycetota</taxon>
        <taxon>Actinomycetes</taxon>
        <taxon>Glycomycetales</taxon>
        <taxon>Glycomycetaceae</taxon>
        <taxon>Stackebrandtia</taxon>
    </lineage>
</organism>